<gene>
    <name evidence="2" type="ORF">Ocin01_18675</name>
</gene>
<feature type="compositionally biased region" description="Polar residues" evidence="1">
    <location>
        <begin position="14"/>
        <end position="28"/>
    </location>
</feature>
<feature type="compositionally biased region" description="Basic and acidic residues" evidence="1">
    <location>
        <begin position="1"/>
        <end position="10"/>
    </location>
</feature>
<organism evidence="2 3">
    <name type="scientific">Orchesella cincta</name>
    <name type="common">Springtail</name>
    <name type="synonym">Podura cincta</name>
    <dbReference type="NCBI Taxonomy" id="48709"/>
    <lineage>
        <taxon>Eukaryota</taxon>
        <taxon>Metazoa</taxon>
        <taxon>Ecdysozoa</taxon>
        <taxon>Arthropoda</taxon>
        <taxon>Hexapoda</taxon>
        <taxon>Collembola</taxon>
        <taxon>Entomobryomorpha</taxon>
        <taxon>Entomobryoidea</taxon>
        <taxon>Orchesellidae</taxon>
        <taxon>Orchesellinae</taxon>
        <taxon>Orchesella</taxon>
    </lineage>
</organism>
<accession>A0A1D2M4U5</accession>
<evidence type="ECO:0000313" key="2">
    <source>
        <dbReference type="EMBL" id="ODM88007.1"/>
    </source>
</evidence>
<evidence type="ECO:0000256" key="1">
    <source>
        <dbReference type="SAM" id="MobiDB-lite"/>
    </source>
</evidence>
<feature type="compositionally biased region" description="Basic and acidic residues" evidence="1">
    <location>
        <begin position="496"/>
        <end position="507"/>
    </location>
</feature>
<evidence type="ECO:0000313" key="3">
    <source>
        <dbReference type="Proteomes" id="UP000094527"/>
    </source>
</evidence>
<feature type="region of interest" description="Disordered" evidence="1">
    <location>
        <begin position="537"/>
        <end position="557"/>
    </location>
</feature>
<proteinExistence type="predicted"/>
<feature type="region of interest" description="Disordered" evidence="1">
    <location>
        <begin position="359"/>
        <end position="525"/>
    </location>
</feature>
<name>A0A1D2M4U5_ORCCI</name>
<feature type="region of interest" description="Disordered" evidence="1">
    <location>
        <begin position="260"/>
        <end position="342"/>
    </location>
</feature>
<dbReference type="EMBL" id="LJIJ01004262">
    <property type="protein sequence ID" value="ODM88007.1"/>
    <property type="molecule type" value="Genomic_DNA"/>
</dbReference>
<feature type="region of interest" description="Disordered" evidence="1">
    <location>
        <begin position="1"/>
        <end position="227"/>
    </location>
</feature>
<dbReference type="AlphaFoldDB" id="A0A1D2M4U5"/>
<sequence length="1008" mass="114388">MLLRGSDTKPKPSTPDTQDENGNTMSGNSKKRSSSPPKLHNTRGRAHEAPTSGNDLEMAHSPSANGESSLVPENGVVENESHPSSGNGLEVEPLPPGIAARIKPRNSGQNVSSLPVKRIITRKISRTMGSERAIPIGRHSPRSSKREPPSAAVRPLPLSPSEVEVNQLLSRGRGRPRKNAIPPVLDRSSEQVARSSRSRNSMPNLNLELPRRRGRPFKNRSAVDSNSVNQMDQTLSSAVSLVLGKTVNVNAAKSLYPNPEFQRRVTRKASNEAEKADQPSTSTNKRLKRESCESTSTAAFSEDVKPDVEMLMNPAFQASPKGRQNGSPPPRGVREYIPRPSRSRSVKINVERISLSCSLEELPQDNQNGDKEMLNEEDEPEITSTSNVQRLSLESSRTASPVDVKPDVEELEKLVIETTPKPSGSLRRSTRLNVSLRTPQTSQEFAPRQTISSSSSDVAVKVECVTPPPPQENGEAEVVVKTEPESEESSLLDSKITVKTEPEPEDVHVEEEENEVEPLDKEEERRTQELFRMNENKRQLRSTNPDPPSPCSPKTVPIATTSQNAARNTMKSLKRALKTVRKNLKPEPMPTLQKQRAKPGRPPKIKHVHDEQPVVLPPLQSNAIVAVEIIQEDNAEEGQYRVPNYTDEEKRRLYGNEQFVMDVKDVEKDPSNMYIWEILEAQCCLRRYSPCRFGHDQFFCSSPQRWFFAEEEFRNGEFCQRFQPLAINEAKKEVHFAPGWEMKECIVQYPYVDRDFFYRMTKNLGQIHKTGELRLKVMRCMPLMILQNFDPYAIPDLLEQKETEEDSMAKDLLSYIDAWVYIREKIDEFLYAAEQSKKCYFKEKTIKLLRTFPGLYYMPLKMKRVPPCTICFPTQKRDATFKVVLTSKCAGSNGPKPYDPLTLQDIPNGVELTNRQNIKEFWCDECSTAAQKYHRLAHFCYTLYRILRQNVAGDLAIFKAQNIPITDKFVLWMHDVDVNWRYTMFLDLQLTIAEVEAEFPSSKWFSRL</sequence>
<feature type="compositionally biased region" description="Polar residues" evidence="1">
    <location>
        <begin position="190"/>
        <end position="204"/>
    </location>
</feature>
<feature type="compositionally biased region" description="Polar residues" evidence="1">
    <location>
        <begin position="431"/>
        <end position="457"/>
    </location>
</feature>
<protein>
    <submittedName>
        <fullName evidence="2">Uncharacterized protein</fullName>
    </submittedName>
</protein>
<reference evidence="2 3" key="1">
    <citation type="journal article" date="2016" name="Genome Biol. Evol.">
        <title>Gene Family Evolution Reflects Adaptation to Soil Environmental Stressors in the Genome of the Collembolan Orchesella cincta.</title>
        <authorList>
            <person name="Faddeeva-Vakhrusheva A."/>
            <person name="Derks M.F."/>
            <person name="Anvar S.Y."/>
            <person name="Agamennone V."/>
            <person name="Suring W."/>
            <person name="Smit S."/>
            <person name="van Straalen N.M."/>
            <person name="Roelofs D."/>
        </authorList>
    </citation>
    <scope>NUCLEOTIDE SEQUENCE [LARGE SCALE GENOMIC DNA]</scope>
    <source>
        <tissue evidence="2">Mixed pool</tissue>
    </source>
</reference>
<keyword evidence="3" id="KW-1185">Reference proteome</keyword>
<feature type="compositionally biased region" description="Polar residues" evidence="1">
    <location>
        <begin position="382"/>
        <end position="399"/>
    </location>
</feature>
<dbReference type="Proteomes" id="UP000094527">
    <property type="component" value="Unassembled WGS sequence"/>
</dbReference>
<comment type="caution">
    <text evidence="2">The sequence shown here is derived from an EMBL/GenBank/DDBJ whole genome shotgun (WGS) entry which is preliminary data.</text>
</comment>
<feature type="compositionally biased region" description="Acidic residues" evidence="1">
    <location>
        <begin position="508"/>
        <end position="517"/>
    </location>
</feature>
<feature type="compositionally biased region" description="Basic and acidic residues" evidence="1">
    <location>
        <begin position="404"/>
        <end position="415"/>
    </location>
</feature>